<dbReference type="GO" id="GO:0046513">
    <property type="term" value="P:ceramide biosynthetic process"/>
    <property type="evidence" value="ECO:0007669"/>
    <property type="project" value="TreeGrafter"/>
</dbReference>
<feature type="binding site" evidence="7">
    <location>
        <position position="31"/>
    </location>
    <ligand>
        <name>Ca(2+)</name>
        <dbReference type="ChEBI" id="CHEBI:29108"/>
    </ligand>
</feature>
<evidence type="ECO:0000256" key="4">
    <source>
        <dbReference type="ARBA" id="ARBA00022801"/>
    </source>
</evidence>
<evidence type="ECO:0000256" key="6">
    <source>
        <dbReference type="ARBA" id="ARBA00023136"/>
    </source>
</evidence>
<evidence type="ECO:0000256" key="10">
    <source>
        <dbReference type="SAM" id="Phobius"/>
    </source>
</evidence>
<feature type="binding site" evidence="7">
    <location>
        <position position="27"/>
    </location>
    <ligand>
        <name>Ca(2+)</name>
        <dbReference type="ChEBI" id="CHEBI:29108"/>
    </ligand>
</feature>
<feature type="transmembrane region" description="Helical" evidence="10">
    <location>
        <begin position="77"/>
        <end position="97"/>
    </location>
</feature>
<keyword evidence="6 10" id="KW-0472">Membrane</keyword>
<accession>A0A5N5QWI7</accession>
<organism evidence="11 12">
    <name type="scientific">Ceratobasidium theobromae</name>
    <dbReference type="NCBI Taxonomy" id="1582974"/>
    <lineage>
        <taxon>Eukaryota</taxon>
        <taxon>Fungi</taxon>
        <taxon>Dikarya</taxon>
        <taxon>Basidiomycota</taxon>
        <taxon>Agaricomycotina</taxon>
        <taxon>Agaricomycetes</taxon>
        <taxon>Cantharellales</taxon>
        <taxon>Ceratobasidiaceae</taxon>
        <taxon>Ceratobasidium</taxon>
    </lineage>
</organism>
<feature type="transmembrane region" description="Helical" evidence="10">
    <location>
        <begin position="48"/>
        <end position="65"/>
    </location>
</feature>
<dbReference type="GO" id="GO:0046872">
    <property type="term" value="F:metal ion binding"/>
    <property type="evidence" value="ECO:0007669"/>
    <property type="project" value="UniProtKB-KW"/>
</dbReference>
<keyword evidence="3 10" id="KW-0812">Transmembrane</keyword>
<keyword evidence="7" id="KW-0479">Metal-binding</keyword>
<feature type="compositionally biased region" description="Polar residues" evidence="9">
    <location>
        <begin position="788"/>
        <end position="801"/>
    </location>
</feature>
<dbReference type="GO" id="GO:0046514">
    <property type="term" value="P:ceramide catabolic process"/>
    <property type="evidence" value="ECO:0007669"/>
    <property type="project" value="TreeGrafter"/>
</dbReference>
<sequence length="1004" mass="111427">MIQPAPVHRTGQLTSGFWGNHTSTIDWCENNYVHTRFIAETYNTLSNIPFVTLAVVGAITVLRPNGKFRPLPHARRFLLMHLLLALVGTGSFVFHATLKWSAQVMFDEMPMLLVTCAALYSIRVPIRSDSLAISPSERAITANSPPQTQDPDFWLRLRWQVGTPLFALCICTAYLYSPIPLLHQFTFGCLICLNALIVLGLLTHPNLKVPLSVRDPKGIWPVGKTPGSVAFRTLGAGLLIFNIGFAIWIADNIFCDSLGSIREWASGNDAGLMGLLTQGHAWWHLLTGLGANWLIVGLTYLRLAVSDPLAFEVAHYWSCVPYVRWRDHPCERAEKLIYTPSGSTNQSLSRDRDADIYLDYYSTQSLSSKLSEQPSPRPTRRITLDSVTGDDRLPPGGPPRYDPAAMNHSQRTLYNQENLYVAPLAYYALQALKPWYFMIDTSDQPLSSQMLVSSIKGEERVNIGDILVPWASQDVSCMEPATWAFLIQHYHGLPEHYSRYQLALNDPHLTMLAVIPPTPRFSLVTVLDLSACKEIEDGNISQLKVLTSLCVLDTSRTRLTDQGVKNLKSTLTLRDPGPIHLRSWNLRGCRGITYQVLYSLSAFPLLCILDLRDTSVVLRYRCAREYLQWRKTSLLPVRDHLECFWPEPQHRIPGLLAKLEATTFSHPMQHTTSGESPSTPFVIHVDRLRPASQITSQYPYWHASQPRVSRSTSSRIMSSTGYIPNDMLDDDLYPISPLASPGLPPLSPGFLMSGDHDISASEGSSTASDTEELETPFIPPPESILDSLGSSDFDSPSASQDSDVEDGDQLDDIIAQELAVPASIQVPHFYNARAQAGIAPPRKRKRFSSESSGSSKSEDLDAVRKVEYDHLSERERDLMLLRQPPPWSTTEKLVVALSRKLALEYKPASSTLDSAKKRKVEQSGTMALWAQIKASNKTPGRASDQPGPSTASTSSNAARQSLGRQSNSTPTQHPAATLQSNPPARRTTLGRAPRPPGTIVRKLA</sequence>
<evidence type="ECO:0000256" key="2">
    <source>
        <dbReference type="ARBA" id="ARBA00009780"/>
    </source>
</evidence>
<feature type="binding site" evidence="7">
    <location>
        <position position="26"/>
    </location>
    <ligand>
        <name>Ca(2+)</name>
        <dbReference type="ChEBI" id="CHEBI:29108"/>
    </ligand>
</feature>
<evidence type="ECO:0000256" key="1">
    <source>
        <dbReference type="ARBA" id="ARBA00004141"/>
    </source>
</evidence>
<feature type="binding site" evidence="8">
    <location>
        <position position="284"/>
    </location>
    <ligand>
        <name>Zn(2+)</name>
        <dbReference type="ChEBI" id="CHEBI:29105"/>
        <note>catalytic</note>
    </ligand>
</feature>
<keyword evidence="4" id="KW-0378">Hydrolase</keyword>
<feature type="compositionally biased region" description="Polar residues" evidence="9">
    <location>
        <begin position="946"/>
        <end position="982"/>
    </location>
</feature>
<dbReference type="Proteomes" id="UP000383932">
    <property type="component" value="Unassembled WGS sequence"/>
</dbReference>
<name>A0A5N5QWI7_9AGAM</name>
<comment type="caution">
    <text evidence="11">The sequence shown here is derived from an EMBL/GenBank/DDBJ whole genome shotgun (WGS) entry which is preliminary data.</text>
</comment>
<evidence type="ECO:0000256" key="8">
    <source>
        <dbReference type="PIRSR" id="PIRSR608901-2"/>
    </source>
</evidence>
<evidence type="ECO:0000313" key="11">
    <source>
        <dbReference type="EMBL" id="KAB5595979.1"/>
    </source>
</evidence>
<dbReference type="PANTHER" id="PTHR46187">
    <property type="entry name" value="ALKALINE CERAMIDASE 3"/>
    <property type="match status" value="1"/>
</dbReference>
<dbReference type="AlphaFoldDB" id="A0A5N5QWI7"/>
<evidence type="ECO:0000256" key="5">
    <source>
        <dbReference type="ARBA" id="ARBA00022989"/>
    </source>
</evidence>
<evidence type="ECO:0000313" key="12">
    <source>
        <dbReference type="Proteomes" id="UP000383932"/>
    </source>
</evidence>
<feature type="transmembrane region" description="Helical" evidence="10">
    <location>
        <begin position="157"/>
        <end position="176"/>
    </location>
</feature>
<dbReference type="EMBL" id="SSOP01000004">
    <property type="protein sequence ID" value="KAB5595979.1"/>
    <property type="molecule type" value="Genomic_DNA"/>
</dbReference>
<dbReference type="PANTHER" id="PTHR46187:SF3">
    <property type="entry name" value="ALKALINE CERAMIDASE 3"/>
    <property type="match status" value="1"/>
</dbReference>
<dbReference type="GO" id="GO:0016811">
    <property type="term" value="F:hydrolase activity, acting on carbon-nitrogen (but not peptide) bonds, in linear amides"/>
    <property type="evidence" value="ECO:0007669"/>
    <property type="project" value="InterPro"/>
</dbReference>
<reference evidence="11 12" key="1">
    <citation type="journal article" date="2019" name="Fungal Biol. Biotechnol.">
        <title>Draft genome sequence of fastidious pathogen Ceratobasidium theobromae, which causes vascular-streak dieback in Theobroma cacao.</title>
        <authorList>
            <person name="Ali S.S."/>
            <person name="Asman A."/>
            <person name="Shao J."/>
            <person name="Firmansyah A.P."/>
            <person name="Susilo A.W."/>
            <person name="Rosmana A."/>
            <person name="McMahon P."/>
            <person name="Junaid M."/>
            <person name="Guest D."/>
            <person name="Kheng T.Y."/>
            <person name="Meinhardt L.W."/>
            <person name="Bailey B.A."/>
        </authorList>
    </citation>
    <scope>NUCLEOTIDE SEQUENCE [LARGE SCALE GENOMIC DNA]</scope>
    <source>
        <strain evidence="11 12">CT2</strain>
    </source>
</reference>
<dbReference type="InterPro" id="IPR008901">
    <property type="entry name" value="ACER"/>
</dbReference>
<evidence type="ECO:0000256" key="9">
    <source>
        <dbReference type="SAM" id="MobiDB-lite"/>
    </source>
</evidence>
<evidence type="ECO:0000256" key="3">
    <source>
        <dbReference type="ARBA" id="ARBA00022692"/>
    </source>
</evidence>
<keyword evidence="5 10" id="KW-1133">Transmembrane helix</keyword>
<proteinExistence type="inferred from homology"/>
<dbReference type="SUPFAM" id="SSF52047">
    <property type="entry name" value="RNI-like"/>
    <property type="match status" value="1"/>
</dbReference>
<comment type="subcellular location">
    <subcellularLocation>
        <location evidence="1">Membrane</location>
        <topology evidence="1">Multi-pass membrane protein</topology>
    </subcellularLocation>
</comment>
<dbReference type="Gene3D" id="3.80.10.10">
    <property type="entry name" value="Ribonuclease Inhibitor"/>
    <property type="match status" value="1"/>
</dbReference>
<feature type="transmembrane region" description="Helical" evidence="10">
    <location>
        <begin position="229"/>
        <end position="250"/>
    </location>
</feature>
<gene>
    <name evidence="11" type="ORF">CTheo_496</name>
</gene>
<evidence type="ECO:0000256" key="7">
    <source>
        <dbReference type="PIRSR" id="PIRSR608901-1"/>
    </source>
</evidence>
<dbReference type="OrthoDB" id="187171at2759"/>
<keyword evidence="8" id="KW-0862">Zinc</keyword>
<keyword evidence="12" id="KW-1185">Reference proteome</keyword>
<comment type="cofactor">
    <cofactor evidence="8">
        <name>Zn(2+)</name>
        <dbReference type="ChEBI" id="CHEBI:29105"/>
    </cofactor>
</comment>
<dbReference type="InterPro" id="IPR032675">
    <property type="entry name" value="LRR_dom_sf"/>
</dbReference>
<comment type="similarity">
    <text evidence="2">Belongs to the alkaline ceramidase family.</text>
</comment>
<feature type="transmembrane region" description="Helical" evidence="10">
    <location>
        <begin position="182"/>
        <end position="202"/>
    </location>
</feature>
<protein>
    <submittedName>
        <fullName evidence="11">Alkaline ceramidase 3</fullName>
    </submittedName>
</protein>
<feature type="region of interest" description="Disordered" evidence="9">
    <location>
        <begin position="746"/>
        <end position="806"/>
    </location>
</feature>
<dbReference type="GO" id="GO:0005789">
    <property type="term" value="C:endoplasmic reticulum membrane"/>
    <property type="evidence" value="ECO:0007669"/>
    <property type="project" value="TreeGrafter"/>
</dbReference>
<feature type="binding site" evidence="8">
    <location>
        <position position="280"/>
    </location>
    <ligand>
        <name>Zn(2+)</name>
        <dbReference type="ChEBI" id="CHEBI:29105"/>
        <note>catalytic</note>
    </ligand>
</feature>
<feature type="region of interest" description="Disordered" evidence="9">
    <location>
        <begin position="835"/>
        <end position="861"/>
    </location>
</feature>
<keyword evidence="7" id="KW-0106">Calcium</keyword>
<feature type="binding site" evidence="7">
    <location>
        <position position="40"/>
    </location>
    <ligand>
        <name>Ca(2+)</name>
        <dbReference type="ChEBI" id="CHEBI:29108"/>
    </ligand>
</feature>
<feature type="region of interest" description="Disordered" evidence="9">
    <location>
        <begin position="933"/>
        <end position="1004"/>
    </location>
</feature>
<dbReference type="Pfam" id="PF05875">
    <property type="entry name" value="Ceramidase"/>
    <property type="match status" value="1"/>
</dbReference>
<feature type="binding site" evidence="8">
    <location>
        <position position="95"/>
    </location>
    <ligand>
        <name>Zn(2+)</name>
        <dbReference type="ChEBI" id="CHEBI:29105"/>
        <note>catalytic</note>
    </ligand>
</feature>
<feature type="binding site" evidence="7">
    <location>
        <position position="29"/>
    </location>
    <ligand>
        <name>Ca(2+)</name>
        <dbReference type="ChEBI" id="CHEBI:29108"/>
    </ligand>
</feature>
<feature type="region of interest" description="Disordered" evidence="9">
    <location>
        <begin position="367"/>
        <end position="406"/>
    </location>
</feature>